<dbReference type="PANTHER" id="PTHR31157">
    <property type="entry name" value="SCP DOMAIN-CONTAINING PROTEIN"/>
    <property type="match status" value="1"/>
</dbReference>
<keyword evidence="4" id="KW-1185">Reference proteome</keyword>
<dbReference type="Pfam" id="PF00188">
    <property type="entry name" value="CAP"/>
    <property type="match status" value="1"/>
</dbReference>
<reference evidence="4" key="1">
    <citation type="journal article" date="2017" name="Int. J. Syst. Evol. Microbiol.">
        <title>Notoacmeibacter marinus gen. nov., sp. nov., isolated from the gut of a limpet and proposal of Notoacmeibacteraceae fam. nov. in the order Rhizobiales of the class Alphaproteobacteria.</title>
        <authorList>
            <person name="Huang Z."/>
            <person name="Guo F."/>
            <person name="Lai Q."/>
        </authorList>
    </citation>
    <scope>NUCLEOTIDE SEQUENCE [LARGE SCALE GENOMIC DNA]</scope>
    <source>
        <strain evidence="4">XMTR2A4</strain>
    </source>
</reference>
<evidence type="ECO:0000259" key="2">
    <source>
        <dbReference type="Pfam" id="PF00188"/>
    </source>
</evidence>
<feature type="compositionally biased region" description="Low complexity" evidence="1">
    <location>
        <begin position="258"/>
        <end position="319"/>
    </location>
</feature>
<evidence type="ECO:0000313" key="4">
    <source>
        <dbReference type="Proteomes" id="UP000215405"/>
    </source>
</evidence>
<dbReference type="AlphaFoldDB" id="A0A231UYA6"/>
<dbReference type="Gene3D" id="3.40.33.10">
    <property type="entry name" value="CAP"/>
    <property type="match status" value="1"/>
</dbReference>
<dbReference type="EMBL" id="NBYO01000002">
    <property type="protein sequence ID" value="OXT00847.1"/>
    <property type="molecule type" value="Genomic_DNA"/>
</dbReference>
<evidence type="ECO:0000313" key="3">
    <source>
        <dbReference type="EMBL" id="OXT00847.1"/>
    </source>
</evidence>
<evidence type="ECO:0000256" key="1">
    <source>
        <dbReference type="SAM" id="MobiDB-lite"/>
    </source>
</evidence>
<protein>
    <recommendedName>
        <fullName evidence="2">SCP domain-containing protein</fullName>
    </recommendedName>
</protein>
<sequence>MANPTAHEQYMLELVNAARADPAAASQKYGFNLGNNSDKPLEPLAMNSTLLEGARGHSAWMERTDTFSHTGAGGSQQDDRAAAAGWKGGPVGENIAGSWSSGMTNVDRQAVVDEAHVGLLRSPGHLANILNPDWSEAGIGEVTGDWVQNGQYYDKAFLHTQNFSDQGKHYLTGVAFDDNDDDNFYDIGEGLAGIKVEVVDKAGKSVETTTMDAGGYQVALADGDYTVRYSGGKLTGVIEKSVTVDGKNVKVDINSDLETPATASTTPATTPTPAEGEPTTPAPTTTPAEQTATPGSGTTPPTDQTATPGSGTTPPTDQTAGPVETPTTTQPDGATPVTAQPGTETPPTTTAGAGSERPDSDDPGVLLNWLMDQIFADGADAIRAGSDAKPGQIAFPDIDSFFANGSPSESGQAGEQRDVAGCGMSADRMDMDDMQDNDPFGSIANDAMPSWHLFDDMMVA</sequence>
<dbReference type="PANTHER" id="PTHR31157:SF1">
    <property type="entry name" value="SCP DOMAIN-CONTAINING PROTEIN"/>
    <property type="match status" value="1"/>
</dbReference>
<feature type="region of interest" description="Disordered" evidence="1">
    <location>
        <begin position="255"/>
        <end position="365"/>
    </location>
</feature>
<proteinExistence type="predicted"/>
<gene>
    <name evidence="3" type="ORF">B7H23_12295</name>
</gene>
<dbReference type="SUPFAM" id="SSF55797">
    <property type="entry name" value="PR-1-like"/>
    <property type="match status" value="1"/>
</dbReference>
<dbReference type="CDD" id="cd05379">
    <property type="entry name" value="CAP_bacterial"/>
    <property type="match status" value="1"/>
</dbReference>
<feature type="domain" description="SCP" evidence="2">
    <location>
        <begin position="12"/>
        <end position="145"/>
    </location>
</feature>
<organism evidence="3 4">
    <name type="scientific">Notoacmeibacter marinus</name>
    <dbReference type="NCBI Taxonomy" id="1876515"/>
    <lineage>
        <taxon>Bacteria</taxon>
        <taxon>Pseudomonadati</taxon>
        <taxon>Pseudomonadota</taxon>
        <taxon>Alphaproteobacteria</taxon>
        <taxon>Hyphomicrobiales</taxon>
        <taxon>Notoacmeibacteraceae</taxon>
        <taxon>Notoacmeibacter</taxon>
    </lineage>
</organism>
<comment type="caution">
    <text evidence="3">The sequence shown here is derived from an EMBL/GenBank/DDBJ whole genome shotgun (WGS) entry which is preliminary data.</text>
</comment>
<name>A0A231UYA6_9HYPH</name>
<dbReference type="InterPro" id="IPR014044">
    <property type="entry name" value="CAP_dom"/>
</dbReference>
<dbReference type="Proteomes" id="UP000215405">
    <property type="component" value="Unassembled WGS sequence"/>
</dbReference>
<accession>A0A231UYA6</accession>
<feature type="compositionally biased region" description="Low complexity" evidence="1">
    <location>
        <begin position="338"/>
        <end position="354"/>
    </location>
</feature>
<dbReference type="InterPro" id="IPR035940">
    <property type="entry name" value="CAP_sf"/>
</dbReference>